<evidence type="ECO:0000256" key="10">
    <source>
        <dbReference type="ARBA" id="ARBA00022771"/>
    </source>
</evidence>
<feature type="region of interest" description="Disordered" evidence="21">
    <location>
        <begin position="376"/>
        <end position="514"/>
    </location>
</feature>
<feature type="region of interest" description="Disordered" evidence="21">
    <location>
        <begin position="529"/>
        <end position="615"/>
    </location>
</feature>
<dbReference type="EC" id="2.7.7.7" evidence="20"/>
<dbReference type="InterPro" id="IPR043502">
    <property type="entry name" value="DNA/RNA_pol_sf"/>
</dbReference>
<evidence type="ECO:0000256" key="5">
    <source>
        <dbReference type="ARBA" id="ARBA00022679"/>
    </source>
</evidence>
<dbReference type="Pfam" id="PF14260">
    <property type="entry name" value="zf-C4pol"/>
    <property type="match status" value="1"/>
</dbReference>
<evidence type="ECO:0000256" key="19">
    <source>
        <dbReference type="ARBA" id="ARBA00066055"/>
    </source>
</evidence>
<sequence length="1603" mass="181669">MNHEPILKVRITNVDYSQQVPGPVDRTESLFATLNKVPVLHVFGHTSAGQKACVHIHNVFPYLYIEYTDQLDPESVNKFINRMGRKLNHALSLVLRRNPYAQSTPQHIVAILPVKGVHFYGFHHRRSVFLKIVFSDPRLIRKAQLLLESGTICEKAWQTYEGHVDYKLQFLCDFNLYGCNWLDIGDCRFREPLPDPPEYDASPPSIAPYMTPWNSENTPAELIHAVQPVPVRSTRSYNVLELDISAWDILNRHSLSARPIPSKLAPPFSGAGDPDDLFVYSVRELWEDERRRRAAKGMDPSPPRPKEDIRTVDPERTRWVASERLWAEVDARIERERDKPVKVTPDDESKAVPWEAWLMTPFESVEALFPRAEQRRRQRRREKQSAALNAEEDDWSQRRHADEDAEEDAKWAGSQQLKRAIKEAQVVEDAWVPNPEDQIDEDEDWDSGHDPPSVQPRTPLKHQSPGRTGSNPVTPSKAKQVSPVNGDTANGHVLNGANPFSTPRHDRAPYRSSPLKNDIRGLVEATAEGFNPITPDGSSHSPTSPSAQKLENSTLKRGVHFDEEEEERTSKRPRLRHEAGDEVAAEPWVTSLESFTSPDTPVLSSSPVTTQRDPTKPLSAFSLTYAFIPPRKNDVVQTLRPPKVYKDPHYSKRSDAPERAREYAGRLFRLRWGGLVTEFETALRELDGSTNETPFWAGPAWEFAQRAPARQDIEDWLADPAQVGAESADFAKRRKQVQSQLEGTTQGNRYGLRAATHKPSEFSTREKQNMSVLALEVFACSRGRMLPDPAEDEIAIVAFAFQDDAGEGGRDTYEVGLIIVQGPQVDASRLRDLAGGNIDLVDTESELINKLIDRVLDWDPDVLTGWDVQSSSWNYLAGRAKQYGVDLTEQISRVMAPPSRNGQDNWSLTHTSTFRVSGRHVINVWRHLRKELTLTSYTFENVAFEVLKRRMPLYLPSTLTQWYHSPIPLHTVQLIDYVLERTVVVIEILDETELITKTAEFARVFGVEFFSVLERGSQYMVESFMFRIAKPENFILISPSKEQVGRQNAAECVPLIMEPQSAFYKGPLVVLDFTSLYPSIMIAYNYCYSTCLGRVGHFKGKSKFGVTDLDIPPGLLELLKDDITVSPNGMIFVKEHVRRSLLSKMLSELLDTRAMVKQGMKTAKGDKSLMRLLNARQLSLKYIANVTYGYTSASYSGRMPAVEIADAIVQSGRETLEKAVHLIDNTPKWGAKVVYGDTDSLFIYLPGRTKDEAFRIGHDMADTITSLNPAPVRMKFEKVYLPCVLMAKKRYVGFKYETPDEIEPGFDDKGIETVRRDGCAVGRKMVESSLRILFNTQDLSEVKEYCRRQWSKILEGRLPIQEFIIAKEVRLGSYSEGVAPPPGAAVAALKAVEDPQAEAQYGERVPYVIIRGEGRRLVDRAVSPDVLLRNREQRIDPIYYITRQLIPPLERIFNLMGADVQAWYDEMPKKLRADRAHSVVRIPGKDKDEQTLKAPVNRTIERHFRSNLCLVCGDQTDDAVCPSCLQDLPSTIHSLYTRMHLGEQRVQDTQRICASCTASPPGEPIRCESLDCPWLYERVKAEEEASAFVEIPRLVEQLSQRDI</sequence>
<dbReference type="PROSITE" id="PS00116">
    <property type="entry name" value="DNA_POLYMERASE_B"/>
    <property type="match status" value="1"/>
</dbReference>
<dbReference type="Pfam" id="PF24065">
    <property type="entry name" value="REV3_N"/>
    <property type="match status" value="1"/>
</dbReference>
<feature type="domain" description="DNA polymerase zeta catalytic subunit N-terminal" evidence="26">
    <location>
        <begin position="7"/>
        <end position="57"/>
    </location>
</feature>
<dbReference type="SUPFAM" id="SSF56672">
    <property type="entry name" value="DNA/RNA polymerases"/>
    <property type="match status" value="1"/>
</dbReference>
<evidence type="ECO:0000256" key="8">
    <source>
        <dbReference type="ARBA" id="ARBA00022723"/>
    </source>
</evidence>
<evidence type="ECO:0000256" key="13">
    <source>
        <dbReference type="ARBA" id="ARBA00023004"/>
    </source>
</evidence>
<dbReference type="InterPro" id="IPR056447">
    <property type="entry name" value="REV3_N"/>
</dbReference>
<dbReference type="Pfam" id="PF24055">
    <property type="entry name" value="POL3_N"/>
    <property type="match status" value="1"/>
</dbReference>
<keyword evidence="7 20" id="KW-0235">DNA replication</keyword>
<dbReference type="STRING" id="1330018.A0A167JFW7"/>
<keyword evidence="10 20" id="KW-0863">Zinc-finger</keyword>
<dbReference type="InterPro" id="IPR030559">
    <property type="entry name" value="PolZ_Rev3"/>
</dbReference>
<dbReference type="InterPro" id="IPR025687">
    <property type="entry name" value="Znf-C4pol"/>
</dbReference>
<evidence type="ECO:0000259" key="22">
    <source>
        <dbReference type="Pfam" id="PF00136"/>
    </source>
</evidence>
<dbReference type="Pfam" id="PF03104">
    <property type="entry name" value="DNA_pol_B_exo1"/>
    <property type="match status" value="1"/>
</dbReference>
<keyword evidence="17 20" id="KW-0539">Nucleus</keyword>
<dbReference type="PANTHER" id="PTHR45812">
    <property type="entry name" value="DNA POLYMERASE ZETA CATALYTIC SUBUNIT"/>
    <property type="match status" value="1"/>
</dbReference>
<feature type="compositionally biased region" description="Polar residues" evidence="21">
    <location>
        <begin position="465"/>
        <end position="488"/>
    </location>
</feature>
<evidence type="ECO:0000256" key="1">
    <source>
        <dbReference type="ARBA" id="ARBA00001966"/>
    </source>
</evidence>
<evidence type="ECO:0000256" key="4">
    <source>
        <dbReference type="ARBA" id="ARBA00022485"/>
    </source>
</evidence>
<evidence type="ECO:0000256" key="6">
    <source>
        <dbReference type="ARBA" id="ARBA00022695"/>
    </source>
</evidence>
<keyword evidence="6 20" id="KW-0548">Nucleotidyltransferase</keyword>
<keyword evidence="5 20" id="KW-0808">Transferase</keyword>
<dbReference type="GO" id="GO:0008270">
    <property type="term" value="F:zinc ion binding"/>
    <property type="evidence" value="ECO:0007669"/>
    <property type="project" value="UniProtKB-KW"/>
</dbReference>
<evidence type="ECO:0000259" key="24">
    <source>
        <dbReference type="Pfam" id="PF14260"/>
    </source>
</evidence>
<dbReference type="Gene3D" id="1.10.132.60">
    <property type="entry name" value="DNA polymerase family B, C-terminal domain"/>
    <property type="match status" value="1"/>
</dbReference>
<dbReference type="GO" id="GO:0000166">
    <property type="term" value="F:nucleotide binding"/>
    <property type="evidence" value="ECO:0007669"/>
    <property type="project" value="InterPro"/>
</dbReference>
<dbReference type="Gene3D" id="3.30.342.10">
    <property type="entry name" value="DNA Polymerase, chain B, domain 1"/>
    <property type="match status" value="1"/>
</dbReference>
<comment type="similarity">
    <text evidence="3 20">Belongs to the DNA polymerase type-B family.</text>
</comment>
<dbReference type="SMART" id="SM00486">
    <property type="entry name" value="POLBc"/>
    <property type="match status" value="1"/>
</dbReference>
<keyword evidence="14 20" id="KW-0411">Iron-sulfur</keyword>
<keyword evidence="12 20" id="KW-0239">DNA-directed DNA polymerase</keyword>
<dbReference type="InterPro" id="IPR023211">
    <property type="entry name" value="DNA_pol_palm_dom_sf"/>
</dbReference>
<evidence type="ECO:0000256" key="15">
    <source>
        <dbReference type="ARBA" id="ARBA00023125"/>
    </source>
</evidence>
<evidence type="ECO:0000256" key="11">
    <source>
        <dbReference type="ARBA" id="ARBA00022833"/>
    </source>
</evidence>
<dbReference type="Proteomes" id="UP000076738">
    <property type="component" value="Unassembled WGS sequence"/>
</dbReference>
<dbReference type="GO" id="GO:0000724">
    <property type="term" value="P:double-strand break repair via homologous recombination"/>
    <property type="evidence" value="ECO:0007669"/>
    <property type="project" value="TreeGrafter"/>
</dbReference>
<evidence type="ECO:0000313" key="28">
    <source>
        <dbReference type="Proteomes" id="UP000076738"/>
    </source>
</evidence>
<dbReference type="Pfam" id="PF00136">
    <property type="entry name" value="DNA_pol_B"/>
    <property type="match status" value="1"/>
</dbReference>
<dbReference type="CDD" id="cd05778">
    <property type="entry name" value="DNA_polB_zeta_exo"/>
    <property type="match status" value="1"/>
</dbReference>
<dbReference type="GO" id="GO:0005634">
    <property type="term" value="C:nucleus"/>
    <property type="evidence" value="ECO:0007669"/>
    <property type="project" value="UniProtKB-SubCell"/>
</dbReference>
<evidence type="ECO:0000259" key="23">
    <source>
        <dbReference type="Pfam" id="PF03104"/>
    </source>
</evidence>
<dbReference type="GO" id="GO:0003887">
    <property type="term" value="F:DNA-directed DNA polymerase activity"/>
    <property type="evidence" value="ECO:0007669"/>
    <property type="project" value="UniProtKB-KW"/>
</dbReference>
<organism evidence="27 28">
    <name type="scientific">Calocera viscosa (strain TUFC12733)</name>
    <dbReference type="NCBI Taxonomy" id="1330018"/>
    <lineage>
        <taxon>Eukaryota</taxon>
        <taxon>Fungi</taxon>
        <taxon>Dikarya</taxon>
        <taxon>Basidiomycota</taxon>
        <taxon>Agaricomycotina</taxon>
        <taxon>Dacrymycetes</taxon>
        <taxon>Dacrymycetales</taxon>
        <taxon>Dacrymycetaceae</taxon>
        <taxon>Calocera</taxon>
    </lineage>
</organism>
<dbReference type="InterPro" id="IPR006172">
    <property type="entry name" value="DNA-dir_DNA_pol_B"/>
</dbReference>
<dbReference type="Gene3D" id="3.90.1600.10">
    <property type="entry name" value="Palm domain of DNA polymerase"/>
    <property type="match status" value="1"/>
</dbReference>
<evidence type="ECO:0000256" key="14">
    <source>
        <dbReference type="ARBA" id="ARBA00023014"/>
    </source>
</evidence>
<dbReference type="FunFam" id="1.10.132.60:FF:000007">
    <property type="entry name" value="DNA polymerase"/>
    <property type="match status" value="1"/>
</dbReference>
<dbReference type="EMBL" id="KV417301">
    <property type="protein sequence ID" value="KZO93552.1"/>
    <property type="molecule type" value="Genomic_DNA"/>
</dbReference>
<evidence type="ECO:0000256" key="16">
    <source>
        <dbReference type="ARBA" id="ARBA00023204"/>
    </source>
</evidence>
<comment type="subunit">
    <text evidence="19">Forms DNA polymerase zeta with REV7.</text>
</comment>
<dbReference type="GO" id="GO:0051539">
    <property type="term" value="F:4 iron, 4 sulfur cluster binding"/>
    <property type="evidence" value="ECO:0007669"/>
    <property type="project" value="UniProtKB-KW"/>
</dbReference>
<dbReference type="GO" id="GO:0006260">
    <property type="term" value="P:DNA replication"/>
    <property type="evidence" value="ECO:0007669"/>
    <property type="project" value="UniProtKB-KW"/>
</dbReference>
<dbReference type="PANTHER" id="PTHR45812:SF1">
    <property type="entry name" value="DNA POLYMERASE ZETA CATALYTIC SUBUNIT"/>
    <property type="match status" value="1"/>
</dbReference>
<feature type="domain" description="DNA-directed DNA polymerase family B multifunctional" evidence="22">
    <location>
        <begin position="1009"/>
        <end position="1454"/>
    </location>
</feature>
<dbReference type="Gene3D" id="3.30.420.10">
    <property type="entry name" value="Ribonuclease H-like superfamily/Ribonuclease H"/>
    <property type="match status" value="1"/>
</dbReference>
<dbReference type="SUPFAM" id="SSF53098">
    <property type="entry name" value="Ribonuclease H-like"/>
    <property type="match status" value="1"/>
</dbReference>
<dbReference type="OrthoDB" id="2414538at2759"/>
<comment type="subcellular location">
    <subcellularLocation>
        <location evidence="2 20">Nucleus</location>
    </subcellularLocation>
</comment>
<accession>A0A167JFW7</accession>
<feature type="domain" description="DNA polymerase delta/zeta catalytic subunit N-terminal" evidence="25">
    <location>
        <begin position="58"/>
        <end position="140"/>
    </location>
</feature>
<evidence type="ECO:0000256" key="12">
    <source>
        <dbReference type="ARBA" id="ARBA00022932"/>
    </source>
</evidence>
<dbReference type="InterPro" id="IPR006133">
    <property type="entry name" value="DNA-dir_DNA_pol_B_exonuc"/>
</dbReference>
<proteinExistence type="inferred from homology"/>
<dbReference type="GO" id="GO:0016035">
    <property type="term" value="C:zeta DNA polymerase complex"/>
    <property type="evidence" value="ECO:0007669"/>
    <property type="project" value="InterPro"/>
</dbReference>
<gene>
    <name evidence="27" type="ORF">CALVIDRAFT_251995</name>
</gene>
<evidence type="ECO:0000256" key="3">
    <source>
        <dbReference type="ARBA" id="ARBA00005755"/>
    </source>
</evidence>
<evidence type="ECO:0000256" key="9">
    <source>
        <dbReference type="ARBA" id="ARBA00022763"/>
    </source>
</evidence>
<feature type="domain" description="C4-type zinc-finger of DNA polymerase delta" evidence="24">
    <location>
        <begin position="1509"/>
        <end position="1578"/>
    </location>
</feature>
<feature type="domain" description="DNA-directed DNA polymerase family B exonuclease" evidence="23">
    <location>
        <begin position="766"/>
        <end position="942"/>
    </location>
</feature>
<keyword evidence="9" id="KW-0227">DNA damage</keyword>
<dbReference type="FunFam" id="1.10.287.690:FF:000002">
    <property type="entry name" value="DNA polymerase zeta"/>
    <property type="match status" value="1"/>
</dbReference>
<dbReference type="InterPro" id="IPR056435">
    <property type="entry name" value="DPOD/Z_N"/>
</dbReference>
<evidence type="ECO:0000256" key="2">
    <source>
        <dbReference type="ARBA" id="ARBA00004123"/>
    </source>
</evidence>
<keyword evidence="11 20" id="KW-0862">Zinc</keyword>
<dbReference type="Gene3D" id="1.10.287.690">
    <property type="entry name" value="Helix hairpin bin"/>
    <property type="match status" value="1"/>
</dbReference>
<evidence type="ECO:0000256" key="20">
    <source>
        <dbReference type="RuleBase" id="RU000442"/>
    </source>
</evidence>
<keyword evidence="16" id="KW-0234">DNA repair</keyword>
<keyword evidence="8 20" id="KW-0479">Metal-binding</keyword>
<evidence type="ECO:0000256" key="18">
    <source>
        <dbReference type="ARBA" id="ARBA00049244"/>
    </source>
</evidence>
<keyword evidence="28" id="KW-1185">Reference proteome</keyword>
<reference evidence="27 28" key="1">
    <citation type="journal article" date="2016" name="Mol. Biol. Evol.">
        <title>Comparative Genomics of Early-Diverging Mushroom-Forming Fungi Provides Insights into the Origins of Lignocellulose Decay Capabilities.</title>
        <authorList>
            <person name="Nagy L.G."/>
            <person name="Riley R."/>
            <person name="Tritt A."/>
            <person name="Adam C."/>
            <person name="Daum C."/>
            <person name="Floudas D."/>
            <person name="Sun H."/>
            <person name="Yadav J.S."/>
            <person name="Pangilinan J."/>
            <person name="Larsson K.H."/>
            <person name="Matsuura K."/>
            <person name="Barry K."/>
            <person name="Labutti K."/>
            <person name="Kuo R."/>
            <person name="Ohm R.A."/>
            <person name="Bhattacharya S.S."/>
            <person name="Shirouzu T."/>
            <person name="Yoshinaga Y."/>
            <person name="Martin F.M."/>
            <person name="Grigoriev I.V."/>
            <person name="Hibbett D.S."/>
        </authorList>
    </citation>
    <scope>NUCLEOTIDE SEQUENCE [LARGE SCALE GENOMIC DNA]</scope>
    <source>
        <strain evidence="27 28">TUFC12733</strain>
    </source>
</reference>
<dbReference type="InterPro" id="IPR012337">
    <property type="entry name" value="RNaseH-like_sf"/>
</dbReference>
<keyword evidence="15 20" id="KW-0238">DNA-binding</keyword>
<dbReference type="FunFam" id="3.30.420.10:FF:000024">
    <property type="entry name" value="DNA polymerase zeta catalytic subunit"/>
    <property type="match status" value="1"/>
</dbReference>
<evidence type="ECO:0000256" key="7">
    <source>
        <dbReference type="ARBA" id="ARBA00022705"/>
    </source>
</evidence>
<evidence type="ECO:0000256" key="21">
    <source>
        <dbReference type="SAM" id="MobiDB-lite"/>
    </source>
</evidence>
<dbReference type="PRINTS" id="PR00106">
    <property type="entry name" value="DNAPOLB"/>
</dbReference>
<dbReference type="InterPro" id="IPR006134">
    <property type="entry name" value="DNA-dir_DNA_pol_B_multi_dom"/>
</dbReference>
<evidence type="ECO:0000259" key="25">
    <source>
        <dbReference type="Pfam" id="PF24055"/>
    </source>
</evidence>
<comment type="catalytic activity">
    <reaction evidence="18 20">
        <text>DNA(n) + a 2'-deoxyribonucleoside 5'-triphosphate = DNA(n+1) + diphosphate</text>
        <dbReference type="Rhea" id="RHEA:22508"/>
        <dbReference type="Rhea" id="RHEA-COMP:17339"/>
        <dbReference type="Rhea" id="RHEA-COMP:17340"/>
        <dbReference type="ChEBI" id="CHEBI:33019"/>
        <dbReference type="ChEBI" id="CHEBI:61560"/>
        <dbReference type="ChEBI" id="CHEBI:173112"/>
        <dbReference type="EC" id="2.7.7.7"/>
    </reaction>
</comment>
<evidence type="ECO:0000256" key="17">
    <source>
        <dbReference type="ARBA" id="ARBA00023242"/>
    </source>
</evidence>
<feature type="compositionally biased region" description="Polar residues" evidence="21">
    <location>
        <begin position="591"/>
        <end position="612"/>
    </location>
</feature>
<dbReference type="GO" id="GO:0042276">
    <property type="term" value="P:error-prone translesion synthesis"/>
    <property type="evidence" value="ECO:0007669"/>
    <property type="project" value="TreeGrafter"/>
</dbReference>
<dbReference type="GO" id="GO:0003677">
    <property type="term" value="F:DNA binding"/>
    <property type="evidence" value="ECO:0007669"/>
    <property type="project" value="UniProtKB-KW"/>
</dbReference>
<dbReference type="InterPro" id="IPR042087">
    <property type="entry name" value="DNA_pol_B_thumb"/>
</dbReference>
<feature type="compositionally biased region" description="Polar residues" evidence="21">
    <location>
        <begin position="536"/>
        <end position="555"/>
    </location>
</feature>
<keyword evidence="4 20" id="KW-0004">4Fe-4S</keyword>
<dbReference type="CDD" id="cd05534">
    <property type="entry name" value="POLBc_zeta"/>
    <property type="match status" value="1"/>
</dbReference>
<dbReference type="InterPro" id="IPR017964">
    <property type="entry name" value="DNA-dir_DNA_pol_B_CS"/>
</dbReference>
<dbReference type="InterPro" id="IPR036397">
    <property type="entry name" value="RNaseH_sf"/>
</dbReference>
<name>A0A167JFW7_CALVF</name>
<comment type="cofactor">
    <cofactor evidence="1 20">
        <name>[4Fe-4S] cluster</name>
        <dbReference type="ChEBI" id="CHEBI:49883"/>
    </cofactor>
</comment>
<evidence type="ECO:0000313" key="27">
    <source>
        <dbReference type="EMBL" id="KZO93552.1"/>
    </source>
</evidence>
<protein>
    <recommendedName>
        <fullName evidence="20">DNA polymerase</fullName>
        <ecNumber evidence="20">2.7.7.7</ecNumber>
    </recommendedName>
</protein>
<evidence type="ECO:0000259" key="26">
    <source>
        <dbReference type="Pfam" id="PF24065"/>
    </source>
</evidence>
<keyword evidence="13 20" id="KW-0408">Iron</keyword>